<evidence type="ECO:0008006" key="4">
    <source>
        <dbReference type="Google" id="ProtNLM"/>
    </source>
</evidence>
<feature type="transmembrane region" description="Helical" evidence="1">
    <location>
        <begin position="12"/>
        <end position="33"/>
    </location>
</feature>
<dbReference type="EMBL" id="MJMI01000140">
    <property type="protein sequence ID" value="OLQ85699.1"/>
    <property type="molecule type" value="Genomic_DNA"/>
</dbReference>
<proteinExistence type="predicted"/>
<dbReference type="RefSeq" id="WP_075652305.1">
    <property type="nucleotide sequence ID" value="NZ_AP019657.1"/>
</dbReference>
<comment type="caution">
    <text evidence="2">The sequence shown here is derived from an EMBL/GenBank/DDBJ whole genome shotgun (WGS) entry which is preliminary data.</text>
</comment>
<dbReference type="NCBIfam" id="TIGR02532">
    <property type="entry name" value="IV_pilin_GFxxxE"/>
    <property type="match status" value="1"/>
</dbReference>
<dbReference type="Pfam" id="PF07963">
    <property type="entry name" value="N_methyl"/>
    <property type="match status" value="1"/>
</dbReference>
<dbReference type="SUPFAM" id="SSF54523">
    <property type="entry name" value="Pili subunits"/>
    <property type="match status" value="1"/>
</dbReference>
<reference evidence="2 3" key="1">
    <citation type="submission" date="2016-09" db="EMBL/GenBank/DDBJ databases">
        <title>Genomic Taxonomy of the Vibrionaceae.</title>
        <authorList>
            <person name="Gonzalez-Castillo A."/>
            <person name="Gomez-Gil B."/>
            <person name="Enciso-Ibarra K."/>
        </authorList>
    </citation>
    <scope>NUCLEOTIDE SEQUENCE [LARGE SCALE GENOMIC DNA]</scope>
    <source>
        <strain evidence="2 3">CAIM 1731</strain>
    </source>
</reference>
<name>A0ABX3F6B8_9VIBR</name>
<keyword evidence="1" id="KW-0472">Membrane</keyword>
<organism evidence="2 3">
    <name type="scientific">Vibrio ponticus</name>
    <dbReference type="NCBI Taxonomy" id="265668"/>
    <lineage>
        <taxon>Bacteria</taxon>
        <taxon>Pseudomonadati</taxon>
        <taxon>Pseudomonadota</taxon>
        <taxon>Gammaproteobacteria</taxon>
        <taxon>Vibrionales</taxon>
        <taxon>Vibrionaceae</taxon>
        <taxon>Vibrio</taxon>
    </lineage>
</organism>
<protein>
    <recommendedName>
        <fullName evidence="4">Prepilin-type N-terminal cleavage/methylation domain-containing protein</fullName>
    </recommendedName>
</protein>
<dbReference type="InterPro" id="IPR012902">
    <property type="entry name" value="N_methyl_site"/>
</dbReference>
<evidence type="ECO:0000313" key="2">
    <source>
        <dbReference type="EMBL" id="OLQ85699.1"/>
    </source>
</evidence>
<accession>A0ABX3F6B8</accession>
<dbReference type="Proteomes" id="UP000186206">
    <property type="component" value="Unassembled WGS sequence"/>
</dbReference>
<dbReference type="InterPro" id="IPR045584">
    <property type="entry name" value="Pilin-like"/>
</dbReference>
<keyword evidence="3" id="KW-1185">Reference proteome</keyword>
<gene>
    <name evidence="2" type="ORF">BIY21_18895</name>
</gene>
<keyword evidence="1" id="KW-1133">Transmembrane helix</keyword>
<keyword evidence="1" id="KW-0812">Transmembrane</keyword>
<evidence type="ECO:0000256" key="1">
    <source>
        <dbReference type="SAM" id="Phobius"/>
    </source>
</evidence>
<sequence>MRRGSTEGFTLIELIVVIVIVAIVALTAAPQFLSFQSDARSSAIKGLSSALRTGSDFVHSKAVIERLDSGSTEMEINGKLIRLRGGYPRVAANCNRFTADLEYWVDLTLSATCLGSESDQADWHGVVSANQFHFFPQGYDDVSQNCFVTYTTASQRIDEDGDGDLEWVDTDSANIEYETSGC</sequence>
<dbReference type="PROSITE" id="PS00409">
    <property type="entry name" value="PROKAR_NTER_METHYL"/>
    <property type="match status" value="1"/>
</dbReference>
<dbReference type="Gene3D" id="3.30.700.10">
    <property type="entry name" value="Glycoprotein, Type 4 Pilin"/>
    <property type="match status" value="1"/>
</dbReference>
<evidence type="ECO:0000313" key="3">
    <source>
        <dbReference type="Proteomes" id="UP000186206"/>
    </source>
</evidence>